<sequence>MNREDCSDICNPNSIDISFHATSENRSHPPLAISEVYYDESGSSILNDTVKESFYKLKNIDNPWLDWTSINISKILGNNTEDFLSENDFSSMAKLDKFTCHADIFYTSYCENKIETLRDKIHFKTSEDTQCYQTYSEILIAIQNFDNEQKNIGDTKPILVLSYFADINKKNNIKYMREFACQADVYFKSLLISLAQKDNEIKNI</sequence>
<dbReference type="EMBL" id="WTPW01001213">
    <property type="protein sequence ID" value="KAF0449309.1"/>
    <property type="molecule type" value="Genomic_DNA"/>
</dbReference>
<dbReference type="AlphaFoldDB" id="A0A8H3XF71"/>
<dbReference type="OrthoDB" id="1597724at2759"/>
<gene>
    <name evidence="1" type="ORF">F8M41_002498</name>
</gene>
<keyword evidence="2" id="KW-1185">Reference proteome</keyword>
<comment type="caution">
    <text evidence="1">The sequence shown here is derived from an EMBL/GenBank/DDBJ whole genome shotgun (WGS) entry which is preliminary data.</text>
</comment>
<protein>
    <submittedName>
        <fullName evidence="1">Interferon-induced very large GTPase 1-like</fullName>
    </submittedName>
</protein>
<dbReference type="Proteomes" id="UP000439903">
    <property type="component" value="Unassembled WGS sequence"/>
</dbReference>
<reference evidence="1 2" key="1">
    <citation type="journal article" date="2019" name="Environ. Microbiol.">
        <title>At the nexus of three kingdoms: the genome of the mycorrhizal fungus Gigaspora margarita provides insights into plant, endobacterial and fungal interactions.</title>
        <authorList>
            <person name="Venice F."/>
            <person name="Ghignone S."/>
            <person name="Salvioli di Fossalunga A."/>
            <person name="Amselem J."/>
            <person name="Novero M."/>
            <person name="Xianan X."/>
            <person name="Sedzielewska Toro K."/>
            <person name="Morin E."/>
            <person name="Lipzen A."/>
            <person name="Grigoriev I.V."/>
            <person name="Henrissat B."/>
            <person name="Martin F.M."/>
            <person name="Bonfante P."/>
        </authorList>
    </citation>
    <scope>NUCLEOTIDE SEQUENCE [LARGE SCALE GENOMIC DNA]</scope>
    <source>
        <strain evidence="1 2">BEG34</strain>
    </source>
</reference>
<proteinExistence type="predicted"/>
<evidence type="ECO:0000313" key="1">
    <source>
        <dbReference type="EMBL" id="KAF0449309.1"/>
    </source>
</evidence>
<name>A0A8H3XF71_GIGMA</name>
<evidence type="ECO:0000313" key="2">
    <source>
        <dbReference type="Proteomes" id="UP000439903"/>
    </source>
</evidence>
<accession>A0A8H3XF71</accession>
<organism evidence="1 2">
    <name type="scientific">Gigaspora margarita</name>
    <dbReference type="NCBI Taxonomy" id="4874"/>
    <lineage>
        <taxon>Eukaryota</taxon>
        <taxon>Fungi</taxon>
        <taxon>Fungi incertae sedis</taxon>
        <taxon>Mucoromycota</taxon>
        <taxon>Glomeromycotina</taxon>
        <taxon>Glomeromycetes</taxon>
        <taxon>Diversisporales</taxon>
        <taxon>Gigasporaceae</taxon>
        <taxon>Gigaspora</taxon>
    </lineage>
</organism>